<dbReference type="AlphaFoldDB" id="A0AAE1NKZ3"/>
<feature type="non-terminal residue" evidence="5">
    <location>
        <position position="1"/>
    </location>
</feature>
<gene>
    <name evidence="5" type="ORF">Pmani_036443</name>
</gene>
<dbReference type="Pfam" id="PF02931">
    <property type="entry name" value="Neur_chan_LBD"/>
    <property type="match status" value="1"/>
</dbReference>
<dbReference type="PROSITE" id="PS00236">
    <property type="entry name" value="NEUROTR_ION_CHANNEL"/>
    <property type="match status" value="1"/>
</dbReference>
<dbReference type="PANTHER" id="PTHR18945">
    <property type="entry name" value="NEUROTRANSMITTER GATED ION CHANNEL"/>
    <property type="match status" value="1"/>
</dbReference>
<keyword evidence="3" id="KW-0813">Transport</keyword>
<feature type="domain" description="Neurotransmitter-gated ion-channel ligand-binding" evidence="4">
    <location>
        <begin position="2"/>
        <end position="124"/>
    </location>
</feature>
<proteinExistence type="inferred from homology"/>
<accession>A0AAE1NKZ3</accession>
<evidence type="ECO:0000256" key="1">
    <source>
        <dbReference type="ARBA" id="ARBA00004141"/>
    </source>
</evidence>
<dbReference type="InterPro" id="IPR036734">
    <property type="entry name" value="Neur_chan_lig-bd_sf"/>
</dbReference>
<comment type="caution">
    <text evidence="5">The sequence shown here is derived from an EMBL/GenBank/DDBJ whole genome shotgun (WGS) entry which is preliminary data.</text>
</comment>
<dbReference type="InterPro" id="IPR018000">
    <property type="entry name" value="Neurotransmitter_ion_chnl_CS"/>
</dbReference>
<organism evidence="5 6">
    <name type="scientific">Petrolisthes manimaculis</name>
    <dbReference type="NCBI Taxonomy" id="1843537"/>
    <lineage>
        <taxon>Eukaryota</taxon>
        <taxon>Metazoa</taxon>
        <taxon>Ecdysozoa</taxon>
        <taxon>Arthropoda</taxon>
        <taxon>Crustacea</taxon>
        <taxon>Multicrustacea</taxon>
        <taxon>Malacostraca</taxon>
        <taxon>Eumalacostraca</taxon>
        <taxon>Eucarida</taxon>
        <taxon>Decapoda</taxon>
        <taxon>Pleocyemata</taxon>
        <taxon>Anomura</taxon>
        <taxon>Galatheoidea</taxon>
        <taxon>Porcellanidae</taxon>
        <taxon>Petrolisthes</taxon>
    </lineage>
</organism>
<sequence length="126" mass="14702">QATTVKAQMFINSFGSLNAANMDYSIDVFLRQSWVDPRLRYNLTRPHFTITDPRIRKKIWKPDTYFNNVKDAKVHQVTMPNILIRVHKTGQVLYSMRITLKLACNMQLQNFPFDAQQCFTSLASCK</sequence>
<comment type="similarity">
    <text evidence="3">Belongs to the ligand-gated ion channel (TC 1.A.9) family.</text>
</comment>
<keyword evidence="3" id="KW-0406">Ion transport</keyword>
<dbReference type="PRINTS" id="PR00252">
    <property type="entry name" value="NRIONCHANNEL"/>
</dbReference>
<keyword evidence="6" id="KW-1185">Reference proteome</keyword>
<reference evidence="5" key="1">
    <citation type="submission" date="2023-11" db="EMBL/GenBank/DDBJ databases">
        <title>Genome assemblies of two species of porcelain crab, Petrolisthes cinctipes and Petrolisthes manimaculis (Anomura: Porcellanidae).</title>
        <authorList>
            <person name="Angst P."/>
        </authorList>
    </citation>
    <scope>NUCLEOTIDE SEQUENCE</scope>
    <source>
        <strain evidence="5">PB745_02</strain>
        <tissue evidence="5">Gill</tissue>
    </source>
</reference>
<name>A0AAE1NKZ3_9EUCA</name>
<evidence type="ECO:0000313" key="6">
    <source>
        <dbReference type="Proteomes" id="UP001292094"/>
    </source>
</evidence>
<dbReference type="GO" id="GO:0005230">
    <property type="term" value="F:extracellular ligand-gated monoatomic ion channel activity"/>
    <property type="evidence" value="ECO:0007669"/>
    <property type="project" value="InterPro"/>
</dbReference>
<dbReference type="InterPro" id="IPR006202">
    <property type="entry name" value="Neur_chan_lig-bd"/>
</dbReference>
<dbReference type="InterPro" id="IPR006201">
    <property type="entry name" value="Neur_channel"/>
</dbReference>
<dbReference type="GO" id="GO:0016020">
    <property type="term" value="C:membrane"/>
    <property type="evidence" value="ECO:0007669"/>
    <property type="project" value="UniProtKB-SubCell"/>
</dbReference>
<dbReference type="SUPFAM" id="SSF63712">
    <property type="entry name" value="Nicotinic receptor ligand binding domain-like"/>
    <property type="match status" value="1"/>
</dbReference>
<evidence type="ECO:0000313" key="5">
    <source>
        <dbReference type="EMBL" id="KAK4290671.1"/>
    </source>
</evidence>
<keyword evidence="3" id="KW-0407">Ion channel</keyword>
<protein>
    <recommendedName>
        <fullName evidence="4">Neurotransmitter-gated ion-channel ligand-binding domain-containing protein</fullName>
    </recommendedName>
</protein>
<evidence type="ECO:0000256" key="2">
    <source>
        <dbReference type="ARBA" id="ARBA00023136"/>
    </source>
</evidence>
<evidence type="ECO:0000259" key="4">
    <source>
        <dbReference type="Pfam" id="PF02931"/>
    </source>
</evidence>
<dbReference type="Gene3D" id="2.70.170.10">
    <property type="entry name" value="Neurotransmitter-gated ion-channel ligand-binding domain"/>
    <property type="match status" value="1"/>
</dbReference>
<keyword evidence="2" id="KW-0472">Membrane</keyword>
<dbReference type="Proteomes" id="UP001292094">
    <property type="component" value="Unassembled WGS sequence"/>
</dbReference>
<dbReference type="GO" id="GO:0004888">
    <property type="term" value="F:transmembrane signaling receptor activity"/>
    <property type="evidence" value="ECO:0007669"/>
    <property type="project" value="InterPro"/>
</dbReference>
<dbReference type="EMBL" id="JAWZYT010005404">
    <property type="protein sequence ID" value="KAK4290671.1"/>
    <property type="molecule type" value="Genomic_DNA"/>
</dbReference>
<evidence type="ECO:0000256" key="3">
    <source>
        <dbReference type="RuleBase" id="RU000687"/>
    </source>
</evidence>
<comment type="subcellular location">
    <subcellularLocation>
        <location evidence="1">Membrane</location>
        <topology evidence="1">Multi-pass membrane protein</topology>
    </subcellularLocation>
</comment>